<dbReference type="InterPro" id="IPR047296">
    <property type="entry name" value="GIY-YIG_UvrC_Cho"/>
</dbReference>
<keyword evidence="1" id="KW-0963">Cytoplasm</keyword>
<evidence type="ECO:0000256" key="1">
    <source>
        <dbReference type="ARBA" id="ARBA00022490"/>
    </source>
</evidence>
<dbReference type="PANTHER" id="PTHR30562:SF1">
    <property type="entry name" value="UVRABC SYSTEM PROTEIN C"/>
    <property type="match status" value="1"/>
</dbReference>
<evidence type="ECO:0000259" key="8">
    <source>
        <dbReference type="PROSITE" id="PS50165"/>
    </source>
</evidence>
<dbReference type="GO" id="GO:0006289">
    <property type="term" value="P:nucleotide-excision repair"/>
    <property type="evidence" value="ECO:0007669"/>
    <property type="project" value="InterPro"/>
</dbReference>
<evidence type="ECO:0008006" key="11">
    <source>
        <dbReference type="Google" id="ProtNLM"/>
    </source>
</evidence>
<keyword evidence="4" id="KW-0267">Excision nuclease</keyword>
<dbReference type="InterPro" id="IPR001162">
    <property type="entry name" value="UvrC_RNase_H_dom"/>
</dbReference>
<dbReference type="Pfam" id="PF01541">
    <property type="entry name" value="GIY-YIG"/>
    <property type="match status" value="1"/>
</dbReference>
<evidence type="ECO:0000313" key="10">
    <source>
        <dbReference type="Proteomes" id="UP000177777"/>
    </source>
</evidence>
<dbReference type="Gene3D" id="4.10.860.10">
    <property type="entry name" value="UVR domain"/>
    <property type="match status" value="1"/>
</dbReference>
<dbReference type="GO" id="GO:0009381">
    <property type="term" value="F:excinuclease ABC activity"/>
    <property type="evidence" value="ECO:0007669"/>
    <property type="project" value="InterPro"/>
</dbReference>
<dbReference type="SUPFAM" id="SSF82771">
    <property type="entry name" value="GIY-YIG endonuclease"/>
    <property type="match status" value="1"/>
</dbReference>
<sequence length="405" mass="46556">MKIESIKKLNIPDKPGVYLFKKNGHILYIGKATSLRNRVRSYMSKGLFDMRGPLVEKMAAEADEIDWIVTDSVLEALILEANLIKKYQPKYNTDAKDDKSWNYVCITQEKLPKVLIVRGYNVLPSLLNKMYGPYTNGSQLKEALKIIRKIFPYLDDKSKTSYEFYRQVNLVPSISNKEGIEKYKKDIRNLKLFFSGKKKKILQNLKREMKVEAKAGNFELAAKIRNQIFALDHINDIALLKDLPYSPPLLEKERGDPNYRIEAYDIAHMGGKNMVGVMVVVENGEIKKREYKKFKIRTQNNINDTGALAEILERRLAHKEWAYPSLIVVDGGIAQLNVVKKVLKKLNLNIGTVALIKDERHKPKSIIGDEKLIKQHKSAILLANSEAHRFAISYHKNLRGRNFLK</sequence>
<dbReference type="PROSITE" id="PS50151">
    <property type="entry name" value="UVR"/>
    <property type="match status" value="1"/>
</dbReference>
<keyword evidence="2" id="KW-0227">DNA damage</keyword>
<dbReference type="Pfam" id="PF08459">
    <property type="entry name" value="UvrC_RNaseH_dom"/>
    <property type="match status" value="1"/>
</dbReference>
<reference evidence="9 10" key="1">
    <citation type="journal article" date="2016" name="Nat. Commun.">
        <title>Thousands of microbial genomes shed light on interconnected biogeochemical processes in an aquifer system.</title>
        <authorList>
            <person name="Anantharaman K."/>
            <person name="Brown C.T."/>
            <person name="Hug L.A."/>
            <person name="Sharon I."/>
            <person name="Castelle C.J."/>
            <person name="Probst A.J."/>
            <person name="Thomas B.C."/>
            <person name="Singh A."/>
            <person name="Wilkins M.J."/>
            <person name="Karaoz U."/>
            <person name="Brodie E.L."/>
            <person name="Williams K.H."/>
            <person name="Hubbard S.S."/>
            <person name="Banfield J.F."/>
        </authorList>
    </citation>
    <scope>NUCLEOTIDE SEQUENCE [LARGE SCALE GENOMIC DNA]</scope>
</reference>
<organism evidence="9 10">
    <name type="scientific">Candidatus Nomurabacteria bacterium RIFCSPHIGHO2_02_FULL_41_18</name>
    <dbReference type="NCBI Taxonomy" id="1801754"/>
    <lineage>
        <taxon>Bacteria</taxon>
        <taxon>Candidatus Nomuraibacteriota</taxon>
    </lineage>
</organism>
<dbReference type="FunFam" id="3.40.1440.10:FF:000001">
    <property type="entry name" value="UvrABC system protein C"/>
    <property type="match status" value="1"/>
</dbReference>
<dbReference type="InterPro" id="IPR050066">
    <property type="entry name" value="UvrABC_protein_C"/>
</dbReference>
<dbReference type="Gene3D" id="3.30.420.340">
    <property type="entry name" value="UvrC, RNAse H endonuclease domain"/>
    <property type="match status" value="1"/>
</dbReference>
<dbReference type="Proteomes" id="UP000177777">
    <property type="component" value="Unassembled WGS sequence"/>
</dbReference>
<dbReference type="InterPro" id="IPR001943">
    <property type="entry name" value="UVR_dom"/>
</dbReference>
<proteinExistence type="predicted"/>
<dbReference type="InterPro" id="IPR038476">
    <property type="entry name" value="UvrC_RNase_H_dom_sf"/>
</dbReference>
<evidence type="ECO:0000256" key="2">
    <source>
        <dbReference type="ARBA" id="ARBA00022763"/>
    </source>
</evidence>
<dbReference type="PROSITE" id="PS50164">
    <property type="entry name" value="GIY_YIG"/>
    <property type="match status" value="1"/>
</dbReference>
<dbReference type="SUPFAM" id="SSF46600">
    <property type="entry name" value="C-terminal UvrC-binding domain of UvrB"/>
    <property type="match status" value="1"/>
</dbReference>
<name>A0A1F6W824_9BACT</name>
<dbReference type="STRING" id="1801754.A3D42_01750"/>
<dbReference type="Gene3D" id="3.40.1440.10">
    <property type="entry name" value="GIY-YIG endonuclease"/>
    <property type="match status" value="1"/>
</dbReference>
<dbReference type="InterPro" id="IPR035901">
    <property type="entry name" value="GIY-YIG_endonuc_sf"/>
</dbReference>
<evidence type="ECO:0000256" key="5">
    <source>
        <dbReference type="ARBA" id="ARBA00023204"/>
    </source>
</evidence>
<dbReference type="AlphaFoldDB" id="A0A1F6W824"/>
<accession>A0A1F6W824</accession>
<dbReference type="Pfam" id="PF02151">
    <property type="entry name" value="UVR"/>
    <property type="match status" value="1"/>
</dbReference>
<evidence type="ECO:0000259" key="7">
    <source>
        <dbReference type="PROSITE" id="PS50164"/>
    </source>
</evidence>
<evidence type="ECO:0000313" key="9">
    <source>
        <dbReference type="EMBL" id="OGI77984.1"/>
    </source>
</evidence>
<dbReference type="GO" id="GO:0009380">
    <property type="term" value="C:excinuclease repair complex"/>
    <property type="evidence" value="ECO:0007669"/>
    <property type="project" value="TreeGrafter"/>
</dbReference>
<evidence type="ECO:0000256" key="3">
    <source>
        <dbReference type="ARBA" id="ARBA00022769"/>
    </source>
</evidence>
<dbReference type="InterPro" id="IPR036876">
    <property type="entry name" value="UVR_dom_sf"/>
</dbReference>
<dbReference type="CDD" id="cd10434">
    <property type="entry name" value="GIY-YIG_UvrC_Cho"/>
    <property type="match status" value="1"/>
</dbReference>
<dbReference type="EMBL" id="MFUE01000004">
    <property type="protein sequence ID" value="OGI77984.1"/>
    <property type="molecule type" value="Genomic_DNA"/>
</dbReference>
<feature type="domain" description="UVR" evidence="6">
    <location>
        <begin position="199"/>
        <end position="234"/>
    </location>
</feature>
<evidence type="ECO:0000256" key="4">
    <source>
        <dbReference type="ARBA" id="ARBA00022881"/>
    </source>
</evidence>
<protein>
    <recommendedName>
        <fullName evidence="11">Excinuclease ABC subunit C</fullName>
    </recommendedName>
</protein>
<dbReference type="PANTHER" id="PTHR30562">
    <property type="entry name" value="UVRC/OXIDOREDUCTASE"/>
    <property type="match status" value="1"/>
</dbReference>
<dbReference type="PROSITE" id="PS50165">
    <property type="entry name" value="UVRC"/>
    <property type="match status" value="1"/>
</dbReference>
<comment type="caution">
    <text evidence="9">The sequence shown here is derived from an EMBL/GenBank/DDBJ whole genome shotgun (WGS) entry which is preliminary data.</text>
</comment>
<dbReference type="SMART" id="SM00465">
    <property type="entry name" value="GIYc"/>
    <property type="match status" value="1"/>
</dbReference>
<keyword evidence="3" id="KW-0228">DNA excision</keyword>
<gene>
    <name evidence="9" type="ORF">A3D42_01750</name>
</gene>
<feature type="domain" description="UvrC family homology region profile" evidence="8">
    <location>
        <begin position="220"/>
        <end position="343"/>
    </location>
</feature>
<feature type="domain" description="GIY-YIG" evidence="7">
    <location>
        <begin position="13"/>
        <end position="93"/>
    </location>
</feature>
<dbReference type="InterPro" id="IPR000305">
    <property type="entry name" value="GIY-YIG_endonuc"/>
</dbReference>
<evidence type="ECO:0000259" key="6">
    <source>
        <dbReference type="PROSITE" id="PS50151"/>
    </source>
</evidence>
<keyword evidence="5" id="KW-0234">DNA repair</keyword>